<dbReference type="AlphaFoldDB" id="A0A543CGH9"/>
<evidence type="ECO:0008006" key="3">
    <source>
        <dbReference type="Google" id="ProtNLM"/>
    </source>
</evidence>
<name>A0A543CGH9_9ACTN</name>
<dbReference type="EMBL" id="VFOZ01000001">
    <property type="protein sequence ID" value="TQL96212.1"/>
    <property type="molecule type" value="Genomic_DNA"/>
</dbReference>
<evidence type="ECO:0000313" key="1">
    <source>
        <dbReference type="EMBL" id="TQL96212.1"/>
    </source>
</evidence>
<dbReference type="Proteomes" id="UP000316096">
    <property type="component" value="Unassembled WGS sequence"/>
</dbReference>
<keyword evidence="2" id="KW-1185">Reference proteome</keyword>
<sequence>MDLFNSPVLVYDQPPEMFSVQAKYTIWNPQGHPVANVAEQGVNGAQKAWRVLNQRRNDQAKRDLLVTRPDGMPFFWVNKPYSYVGTPKIDVVTPQGQLIGHLRKKALQGYEMLDAYGRQIGYFDYMRAQVTDWQNISIASFRRAGGAGDRLAQMFSGADRYVLQLNFQLPEPIRTLTLACPLAYDTTRSSNRGLGGVLGA</sequence>
<dbReference type="OrthoDB" id="3468573at2"/>
<dbReference type="RefSeq" id="WP_141955080.1">
    <property type="nucleotide sequence ID" value="NZ_VFOZ01000001.1"/>
</dbReference>
<organism evidence="1 2">
    <name type="scientific">Actinoallomurus bryophytorum</name>
    <dbReference type="NCBI Taxonomy" id="1490222"/>
    <lineage>
        <taxon>Bacteria</taxon>
        <taxon>Bacillati</taxon>
        <taxon>Actinomycetota</taxon>
        <taxon>Actinomycetes</taxon>
        <taxon>Streptosporangiales</taxon>
        <taxon>Thermomonosporaceae</taxon>
        <taxon>Actinoallomurus</taxon>
    </lineage>
</organism>
<accession>A0A543CGH9</accession>
<gene>
    <name evidence="1" type="ORF">FB559_1736</name>
</gene>
<reference evidence="1 2" key="1">
    <citation type="submission" date="2019-06" db="EMBL/GenBank/DDBJ databases">
        <title>Sequencing the genomes of 1000 actinobacteria strains.</title>
        <authorList>
            <person name="Klenk H.-P."/>
        </authorList>
    </citation>
    <scope>NUCLEOTIDE SEQUENCE [LARGE SCALE GENOMIC DNA]</scope>
    <source>
        <strain evidence="1 2">DSM 102200</strain>
    </source>
</reference>
<evidence type="ECO:0000313" key="2">
    <source>
        <dbReference type="Proteomes" id="UP000316096"/>
    </source>
</evidence>
<comment type="caution">
    <text evidence="1">The sequence shown here is derived from an EMBL/GenBank/DDBJ whole genome shotgun (WGS) entry which is preliminary data.</text>
</comment>
<proteinExistence type="predicted"/>
<protein>
    <recommendedName>
        <fullName evidence="3">Scramblase</fullName>
    </recommendedName>
</protein>